<dbReference type="InterPro" id="IPR039556">
    <property type="entry name" value="ICL/PEPM"/>
</dbReference>
<organism evidence="1 2">
    <name type="scientific">Marinibaculum pumilum</name>
    <dbReference type="NCBI Taxonomy" id="1766165"/>
    <lineage>
        <taxon>Bacteria</taxon>
        <taxon>Pseudomonadati</taxon>
        <taxon>Pseudomonadota</taxon>
        <taxon>Alphaproteobacteria</taxon>
        <taxon>Rhodospirillales</taxon>
        <taxon>Rhodospirillaceae</taxon>
        <taxon>Marinibaculum</taxon>
    </lineage>
</organism>
<name>A0ABV7L5Q6_9PROT</name>
<dbReference type="Pfam" id="PF13714">
    <property type="entry name" value="PEP_mutase"/>
    <property type="match status" value="1"/>
</dbReference>
<dbReference type="SUPFAM" id="SSF51621">
    <property type="entry name" value="Phosphoenolpyruvate/pyruvate domain"/>
    <property type="match status" value="1"/>
</dbReference>
<accession>A0ABV7L5Q6</accession>
<dbReference type="PANTHER" id="PTHR42905">
    <property type="entry name" value="PHOSPHOENOLPYRUVATE CARBOXYLASE"/>
    <property type="match status" value="1"/>
</dbReference>
<keyword evidence="2" id="KW-1185">Reference proteome</keyword>
<dbReference type="Proteomes" id="UP001595528">
    <property type="component" value="Unassembled WGS sequence"/>
</dbReference>
<sequence>MADPRLRRQLAEGKFVAAPGVFEMITARIAESIGFDAVYVTGYGTVASHLGLPDAGLATYTDMLSRISRICELSSVPVIADADTGYGGLLNVQHTVRGYERAGVTAIQIEDQEFPKKCGHTPYRRVIPLDDMLRKIEVAAEARTSDDFLIIARTDARTGHGLEEAIRRAEAFGNAGADILFVESPESRDEMAEVCRSLKKPCIANMADGGRTPILPAAELQELGYALAIWPALGFLSMGAAVAHAYTRFKETGSSTHDDVPLYNFQDFSKLMGFQEIWDFEERHKEVAE</sequence>
<reference evidence="2" key="1">
    <citation type="journal article" date="2019" name="Int. J. Syst. Evol. Microbiol.">
        <title>The Global Catalogue of Microorganisms (GCM) 10K type strain sequencing project: providing services to taxonomists for standard genome sequencing and annotation.</title>
        <authorList>
            <consortium name="The Broad Institute Genomics Platform"/>
            <consortium name="The Broad Institute Genome Sequencing Center for Infectious Disease"/>
            <person name="Wu L."/>
            <person name="Ma J."/>
        </authorList>
    </citation>
    <scope>NUCLEOTIDE SEQUENCE [LARGE SCALE GENOMIC DNA]</scope>
    <source>
        <strain evidence="2">KCTC 42964</strain>
    </source>
</reference>
<dbReference type="PANTHER" id="PTHR42905:SF5">
    <property type="entry name" value="CARBOXYVINYL-CARBOXYPHOSPHONATE PHOSPHORYLMUTASE, CHLOROPLASTIC"/>
    <property type="match status" value="1"/>
</dbReference>
<evidence type="ECO:0000313" key="1">
    <source>
        <dbReference type="EMBL" id="MFC3229904.1"/>
    </source>
</evidence>
<comment type="caution">
    <text evidence="1">The sequence shown here is derived from an EMBL/GenBank/DDBJ whole genome shotgun (WGS) entry which is preliminary data.</text>
</comment>
<dbReference type="InterPro" id="IPR015813">
    <property type="entry name" value="Pyrv/PenolPyrv_kinase-like_dom"/>
</dbReference>
<dbReference type="InterPro" id="IPR040442">
    <property type="entry name" value="Pyrv_kinase-like_dom_sf"/>
</dbReference>
<dbReference type="EMBL" id="JBHRTR010000034">
    <property type="protein sequence ID" value="MFC3229904.1"/>
    <property type="molecule type" value="Genomic_DNA"/>
</dbReference>
<gene>
    <name evidence="1" type="ORF">ACFOGJ_21820</name>
</gene>
<dbReference type="Gene3D" id="3.20.20.60">
    <property type="entry name" value="Phosphoenolpyruvate-binding domains"/>
    <property type="match status" value="1"/>
</dbReference>
<protein>
    <submittedName>
        <fullName evidence="1">Oxaloacetate decarboxylase</fullName>
    </submittedName>
</protein>
<dbReference type="RefSeq" id="WP_379904548.1">
    <property type="nucleotide sequence ID" value="NZ_JBHRTR010000034.1"/>
</dbReference>
<dbReference type="CDD" id="cd00377">
    <property type="entry name" value="ICL_PEPM"/>
    <property type="match status" value="1"/>
</dbReference>
<evidence type="ECO:0000313" key="2">
    <source>
        <dbReference type="Proteomes" id="UP001595528"/>
    </source>
</evidence>
<proteinExistence type="predicted"/>